<keyword evidence="4" id="KW-1185">Reference proteome</keyword>
<evidence type="ECO:0000256" key="1">
    <source>
        <dbReference type="SAM" id="MobiDB-lite"/>
    </source>
</evidence>
<evidence type="ECO:0000313" key="4">
    <source>
        <dbReference type="Proteomes" id="UP000185612"/>
    </source>
</evidence>
<dbReference type="STRING" id="52770.BSZ40_01530"/>
<organism evidence="3 4">
    <name type="scientific">Buchananella hordeovulneris</name>
    <dbReference type="NCBI Taxonomy" id="52770"/>
    <lineage>
        <taxon>Bacteria</taxon>
        <taxon>Bacillati</taxon>
        <taxon>Actinomycetota</taxon>
        <taxon>Actinomycetes</taxon>
        <taxon>Actinomycetales</taxon>
        <taxon>Actinomycetaceae</taxon>
        <taxon>Buchananella</taxon>
    </lineage>
</organism>
<feature type="transmembrane region" description="Helical" evidence="2">
    <location>
        <begin position="327"/>
        <end position="347"/>
    </location>
</feature>
<reference evidence="4" key="1">
    <citation type="submission" date="2016-12" db="EMBL/GenBank/DDBJ databases">
        <authorList>
            <person name="Meng X."/>
        </authorList>
    </citation>
    <scope>NUCLEOTIDE SEQUENCE [LARGE SCALE GENOMIC DNA]</scope>
    <source>
        <strain evidence="4">DSM 20732</strain>
    </source>
</reference>
<feature type="transmembrane region" description="Helical" evidence="2">
    <location>
        <begin position="189"/>
        <end position="214"/>
    </location>
</feature>
<keyword evidence="2" id="KW-0472">Membrane</keyword>
<evidence type="ECO:0000313" key="3">
    <source>
        <dbReference type="EMBL" id="OKL52808.1"/>
    </source>
</evidence>
<dbReference type="EMBL" id="MQVS01000001">
    <property type="protein sequence ID" value="OKL52808.1"/>
    <property type="molecule type" value="Genomic_DNA"/>
</dbReference>
<keyword evidence="2" id="KW-0812">Transmembrane</keyword>
<gene>
    <name evidence="3" type="ORF">BSZ40_01530</name>
</gene>
<feature type="transmembrane region" description="Helical" evidence="2">
    <location>
        <begin position="289"/>
        <end position="307"/>
    </location>
</feature>
<feature type="transmembrane region" description="Helical" evidence="2">
    <location>
        <begin position="34"/>
        <end position="58"/>
    </location>
</feature>
<feature type="region of interest" description="Disordered" evidence="1">
    <location>
        <begin position="414"/>
        <end position="445"/>
    </location>
</feature>
<dbReference type="AlphaFoldDB" id="A0A1Q5PYV2"/>
<dbReference type="Pfam" id="PF19877">
    <property type="entry name" value="DUF6350"/>
    <property type="match status" value="1"/>
</dbReference>
<keyword evidence="2" id="KW-1133">Transmembrane helix</keyword>
<name>A0A1Q5PYV2_9ACTO</name>
<accession>A0A1Q5PYV2</accession>
<feature type="transmembrane region" description="Helical" evidence="2">
    <location>
        <begin position="226"/>
        <end position="244"/>
    </location>
</feature>
<dbReference type="InterPro" id="IPR045931">
    <property type="entry name" value="DUF6350"/>
</dbReference>
<evidence type="ECO:0000256" key="2">
    <source>
        <dbReference type="SAM" id="Phobius"/>
    </source>
</evidence>
<protein>
    <submittedName>
        <fullName evidence="3">Uncharacterized protein</fullName>
    </submittedName>
</protein>
<dbReference type="InParanoid" id="A0A1Q5PYV2"/>
<sequence length="445" mass="46361">MDLMRAQKPSLLLARLRRTQTSEPVAAPKSPRQAVWVGVEAALLGWGSVVAAGLLAFIGQALAGQEASWFRAVQISTAVWASALGSPLLGVEVPVPLALTGLIWWVLTSFLRRSQLTTWAALGTAVAGFGATVVALLVLAWGAASPLWTLTGAAGVSLAAVAAAAATIEPLAAAAREWAGPYAETTLRFLRVCGALWRALTLLGMGAALGMILWRWSAVADTWQELGTGVAGGVALAIVQLAFLPTLGMWALAWLAGPGFRIASLSAYTPHSVLPGEQSPVPVLSAVPLWQPGLWVALTLVALGAWVGVRHEKRYREEQLPAGRQILVLLGAAVSLTAMSLVLALVVERAAVGALAPGTLFAAAGPLPGGMVLAVLWSCLGLTLGLLAASPTVRGVLARQIRLTGQDVATTGRVSGQALRRRLQRSRPAPPGTPHQRPSRPQRHS</sequence>
<proteinExistence type="predicted"/>
<feature type="transmembrane region" description="Helical" evidence="2">
    <location>
        <begin position="78"/>
        <end position="107"/>
    </location>
</feature>
<feature type="transmembrane region" description="Helical" evidence="2">
    <location>
        <begin position="119"/>
        <end position="141"/>
    </location>
</feature>
<feature type="transmembrane region" description="Helical" evidence="2">
    <location>
        <begin position="251"/>
        <end position="269"/>
    </location>
</feature>
<feature type="transmembrane region" description="Helical" evidence="2">
    <location>
        <begin position="367"/>
        <end position="389"/>
    </location>
</feature>
<feature type="transmembrane region" description="Helical" evidence="2">
    <location>
        <begin position="147"/>
        <end position="168"/>
    </location>
</feature>
<comment type="caution">
    <text evidence="3">The sequence shown here is derived from an EMBL/GenBank/DDBJ whole genome shotgun (WGS) entry which is preliminary data.</text>
</comment>
<dbReference type="Proteomes" id="UP000185612">
    <property type="component" value="Unassembled WGS sequence"/>
</dbReference>